<feature type="domain" description="CCDC81 HU" evidence="2">
    <location>
        <begin position="103"/>
        <end position="173"/>
    </location>
</feature>
<dbReference type="InterPro" id="IPR040673">
    <property type="entry name" value="CCDC81_HU_dom_2"/>
</dbReference>
<dbReference type="InterPro" id="IPR028034">
    <property type="entry name" value="HU-CCDC81"/>
</dbReference>
<dbReference type="AlphaFoldDB" id="A0A8B9G5C9"/>
<evidence type="ECO:0000259" key="2">
    <source>
        <dbReference type="Pfam" id="PF18289"/>
    </source>
</evidence>
<evidence type="ECO:0000313" key="4">
    <source>
        <dbReference type="Proteomes" id="UP000694522"/>
    </source>
</evidence>
<sequence length="431" mass="47553">MRKYLLFKDLGPNDLPTLKQLTTNEICKVWAGTSKYIRKQLVEKKAVDIGIGTFALVLVHAKVGEDKVLPVERPVFQLCRFMKKFYKLKCAKTKIPKETPFCQLDFQQIGADIHFRPEIVEQCIHETLLFFAGAIQDKREVEFSFRSVGILAVRRSVVSMTFFDDCLLELDTTGNMHTALLGNPKMMRIVAFAGKNDYSRLSQDGVIVLPRLVVVIPHQASDHVMSLKPRRESAPWGGGARRGNVPAECWQGAVGARLILMKAGESRSLWKVWERRSSSASLHTHPGPCGRCLLEAPRWSHVLLKEPSSSSAWGCQQRWARTTLLSQAMCVDLRRKSGVLATAQQAPGLLQHISVPPSGGFLLPAEIRQGAGNKTCPGVAGGSVGVQSWNRSSVGKGQGPWNHGSQGWQALSVSLECHNCLALLLSLPTQS</sequence>
<organism evidence="3 4">
    <name type="scientific">Amazona collaria</name>
    <name type="common">yellow-billed parrot</name>
    <dbReference type="NCBI Taxonomy" id="241587"/>
    <lineage>
        <taxon>Eukaryota</taxon>
        <taxon>Metazoa</taxon>
        <taxon>Chordata</taxon>
        <taxon>Craniata</taxon>
        <taxon>Vertebrata</taxon>
        <taxon>Euteleostomi</taxon>
        <taxon>Archelosauria</taxon>
        <taxon>Archosauria</taxon>
        <taxon>Dinosauria</taxon>
        <taxon>Saurischia</taxon>
        <taxon>Theropoda</taxon>
        <taxon>Coelurosauria</taxon>
        <taxon>Aves</taxon>
        <taxon>Neognathae</taxon>
        <taxon>Neoaves</taxon>
        <taxon>Telluraves</taxon>
        <taxon>Australaves</taxon>
        <taxon>Psittaciformes</taxon>
        <taxon>Psittacidae</taxon>
        <taxon>Amazona</taxon>
    </lineage>
</organism>
<reference evidence="3" key="2">
    <citation type="submission" date="2025-09" db="UniProtKB">
        <authorList>
            <consortium name="Ensembl"/>
        </authorList>
    </citation>
    <scope>IDENTIFICATION</scope>
</reference>
<evidence type="ECO:0008006" key="5">
    <source>
        <dbReference type="Google" id="ProtNLM"/>
    </source>
</evidence>
<name>A0A8B9G5C9_9PSIT</name>
<proteinExistence type="predicted"/>
<dbReference type="Proteomes" id="UP000694522">
    <property type="component" value="Unplaced"/>
</dbReference>
<accession>A0A8B9G5C9</accession>
<evidence type="ECO:0000313" key="3">
    <source>
        <dbReference type="Ensembl" id="ENSACOP00000018351.1"/>
    </source>
</evidence>
<dbReference type="Pfam" id="PF14908">
    <property type="entry name" value="HU-CCDC81_euk_1"/>
    <property type="match status" value="1"/>
</dbReference>
<reference evidence="3" key="1">
    <citation type="submission" date="2025-08" db="UniProtKB">
        <authorList>
            <consortium name="Ensembl"/>
        </authorList>
    </citation>
    <scope>IDENTIFICATION</scope>
</reference>
<dbReference type="InterPro" id="IPR026295">
    <property type="entry name" value="CCD81"/>
</dbReference>
<dbReference type="PANTHER" id="PTHR14362">
    <property type="entry name" value="COILED-COIL DOMAIN-CONTAINING PROTEIN 81"/>
    <property type="match status" value="1"/>
</dbReference>
<keyword evidence="4" id="KW-1185">Reference proteome</keyword>
<dbReference type="Pfam" id="PF18289">
    <property type="entry name" value="HU-CCDC81_euk_2"/>
    <property type="match status" value="1"/>
</dbReference>
<dbReference type="PANTHER" id="PTHR14362:SF2">
    <property type="entry name" value="COILED-COIL DOMAIN-CONTAINING PROTEIN 81"/>
    <property type="match status" value="1"/>
</dbReference>
<evidence type="ECO:0000259" key="1">
    <source>
        <dbReference type="Pfam" id="PF14908"/>
    </source>
</evidence>
<feature type="domain" description="CCDC81 HU" evidence="1">
    <location>
        <begin position="9"/>
        <end position="89"/>
    </location>
</feature>
<protein>
    <recommendedName>
        <fullName evidence="5">Coiled-coil domain-containing protein 81</fullName>
    </recommendedName>
</protein>
<dbReference type="GO" id="GO:0005815">
    <property type="term" value="C:microtubule organizing center"/>
    <property type="evidence" value="ECO:0007669"/>
    <property type="project" value="TreeGrafter"/>
</dbReference>
<dbReference type="Ensembl" id="ENSACOT00000019016.1">
    <property type="protein sequence ID" value="ENSACOP00000018351.1"/>
    <property type="gene ID" value="ENSACOG00000012668.1"/>
</dbReference>